<gene>
    <name evidence="2" type="ORF">BDV96DRAFT_214018</name>
</gene>
<dbReference type="EMBL" id="ML977312">
    <property type="protein sequence ID" value="KAF2121472.1"/>
    <property type="molecule type" value="Genomic_DNA"/>
</dbReference>
<name>A0A6A5ZP82_9PLEO</name>
<feature type="compositionally biased region" description="Basic and acidic residues" evidence="1">
    <location>
        <begin position="141"/>
        <end position="150"/>
    </location>
</feature>
<reference evidence="2" key="1">
    <citation type="journal article" date="2020" name="Stud. Mycol.">
        <title>101 Dothideomycetes genomes: a test case for predicting lifestyles and emergence of pathogens.</title>
        <authorList>
            <person name="Haridas S."/>
            <person name="Albert R."/>
            <person name="Binder M."/>
            <person name="Bloem J."/>
            <person name="Labutti K."/>
            <person name="Salamov A."/>
            <person name="Andreopoulos B."/>
            <person name="Baker S."/>
            <person name="Barry K."/>
            <person name="Bills G."/>
            <person name="Bluhm B."/>
            <person name="Cannon C."/>
            <person name="Castanera R."/>
            <person name="Culley D."/>
            <person name="Daum C."/>
            <person name="Ezra D."/>
            <person name="Gonzalez J."/>
            <person name="Henrissat B."/>
            <person name="Kuo A."/>
            <person name="Liang C."/>
            <person name="Lipzen A."/>
            <person name="Lutzoni F."/>
            <person name="Magnuson J."/>
            <person name="Mondo S."/>
            <person name="Nolan M."/>
            <person name="Ohm R."/>
            <person name="Pangilinan J."/>
            <person name="Park H.-J."/>
            <person name="Ramirez L."/>
            <person name="Alfaro M."/>
            <person name="Sun H."/>
            <person name="Tritt A."/>
            <person name="Yoshinaga Y."/>
            <person name="Zwiers L.-H."/>
            <person name="Turgeon B."/>
            <person name="Goodwin S."/>
            <person name="Spatafora J."/>
            <person name="Crous P."/>
            <person name="Grigoriev I."/>
        </authorList>
    </citation>
    <scope>NUCLEOTIDE SEQUENCE</scope>
    <source>
        <strain evidence="2">CBS 627.86</strain>
    </source>
</reference>
<feature type="region of interest" description="Disordered" evidence="1">
    <location>
        <begin position="1"/>
        <end position="177"/>
    </location>
</feature>
<evidence type="ECO:0000256" key="1">
    <source>
        <dbReference type="SAM" id="MobiDB-lite"/>
    </source>
</evidence>
<evidence type="ECO:0000313" key="2">
    <source>
        <dbReference type="EMBL" id="KAF2121472.1"/>
    </source>
</evidence>
<feature type="compositionally biased region" description="Low complexity" evidence="1">
    <location>
        <begin position="24"/>
        <end position="40"/>
    </location>
</feature>
<evidence type="ECO:0000313" key="3">
    <source>
        <dbReference type="Proteomes" id="UP000799770"/>
    </source>
</evidence>
<feature type="compositionally biased region" description="Polar residues" evidence="1">
    <location>
        <begin position="43"/>
        <end position="63"/>
    </location>
</feature>
<proteinExistence type="predicted"/>
<accession>A0A6A5ZP82</accession>
<protein>
    <submittedName>
        <fullName evidence="2">Uncharacterized protein</fullName>
    </submittedName>
</protein>
<feature type="compositionally biased region" description="Basic residues" evidence="1">
    <location>
        <begin position="1"/>
        <end position="12"/>
    </location>
</feature>
<feature type="compositionally biased region" description="Basic and acidic residues" evidence="1">
    <location>
        <begin position="114"/>
        <end position="125"/>
    </location>
</feature>
<sequence>MDSMKTKFKKILHPSASTSKSKKNPYTNPNHPNHNPQAAPITWTENSAFRSHSQPPATPSTQRGRPASPRGSYDFLAEAREAVGRDRVTGRRHVQGQSATSLNAGLEEAEEEERESRTAYQERNHGVRQRSGTRYDLFVQEMKERKEGGMREPTGGYYAPPPVRPIGEFYAPAASGR</sequence>
<organism evidence="2 3">
    <name type="scientific">Lophiotrema nucula</name>
    <dbReference type="NCBI Taxonomy" id="690887"/>
    <lineage>
        <taxon>Eukaryota</taxon>
        <taxon>Fungi</taxon>
        <taxon>Dikarya</taxon>
        <taxon>Ascomycota</taxon>
        <taxon>Pezizomycotina</taxon>
        <taxon>Dothideomycetes</taxon>
        <taxon>Pleosporomycetidae</taxon>
        <taxon>Pleosporales</taxon>
        <taxon>Lophiotremataceae</taxon>
        <taxon>Lophiotrema</taxon>
    </lineage>
</organism>
<dbReference type="OrthoDB" id="3782326at2759"/>
<feature type="compositionally biased region" description="Basic and acidic residues" evidence="1">
    <location>
        <begin position="77"/>
        <end position="89"/>
    </location>
</feature>
<keyword evidence="3" id="KW-1185">Reference proteome</keyword>
<dbReference type="AlphaFoldDB" id="A0A6A5ZP82"/>
<dbReference type="Proteomes" id="UP000799770">
    <property type="component" value="Unassembled WGS sequence"/>
</dbReference>